<reference evidence="1" key="1">
    <citation type="submission" date="2022-04" db="EMBL/GenBank/DDBJ databases">
        <title>Mucilaginibacter sp. RS28 isolated from freshwater.</title>
        <authorList>
            <person name="Ko S.-R."/>
        </authorList>
    </citation>
    <scope>NUCLEOTIDE SEQUENCE</scope>
    <source>
        <strain evidence="1">RS28</strain>
    </source>
</reference>
<evidence type="ECO:0000313" key="1">
    <source>
        <dbReference type="EMBL" id="MCJ8210819.1"/>
    </source>
</evidence>
<dbReference type="Pfam" id="PF14072">
    <property type="entry name" value="DndB"/>
    <property type="match status" value="1"/>
</dbReference>
<gene>
    <name evidence="1" type="ORF">MUY27_13965</name>
</gene>
<proteinExistence type="predicted"/>
<dbReference type="RefSeq" id="WP_245130752.1">
    <property type="nucleotide sequence ID" value="NZ_JALJEJ010000006.1"/>
</dbReference>
<dbReference type="InterPro" id="IPR017642">
    <property type="entry name" value="DNA_S_mod_DndB"/>
</dbReference>
<dbReference type="CDD" id="cd16413">
    <property type="entry name" value="DGQHR_domain"/>
    <property type="match status" value="1"/>
</dbReference>
<dbReference type="Proteomes" id="UP001139450">
    <property type="component" value="Unassembled WGS sequence"/>
</dbReference>
<accession>A0A9X1X4C2</accession>
<evidence type="ECO:0000313" key="2">
    <source>
        <dbReference type="Proteomes" id="UP001139450"/>
    </source>
</evidence>
<name>A0A9X1X4C2_9SPHI</name>
<keyword evidence="2" id="KW-1185">Reference proteome</keyword>
<sequence>MSKLVETRIVRQNNQAFLLGTFKMSLLREFIRYTHRIVIDYDEANKPKYNDDVQRKISGTKVDGIADFLIYDTDAFFPTNIVVSLPSIAIEETVEIDYNHTNLYLKDIVITENKKPDGDTYITIIDGQHRIAGIEKAIKRVSDKIKNLEISIRTSDDTAKYEIELKEENALLKRLLDFEIIVSFFIDPTLEYQAMIFSTINRTQTKVSEDLVYSLFGLSKSDTPQKTALEVVLALNASEKSSLFNRMKLAGAKYQKDTIPALSQSAMVKSILYLITPNLKQAEIEKNKSRDYVKDKHFDSFLPFRKYYGNNEDAKIIKILNTFFKAVNEVFVSRENLHYWAIDGPPNILQTTVGYRALMLILVDILKKCREEERFDLTFYKNKLQAASTIDFEDRGEPKKFPLTSKSVNILYNEIGAKIFGASFMPKEVAD</sequence>
<dbReference type="InterPro" id="IPR017601">
    <property type="entry name" value="DGQHR-contain_dom"/>
</dbReference>
<organism evidence="1 2">
    <name type="scientific">Mucilaginibacter straminoryzae</name>
    <dbReference type="NCBI Taxonomy" id="2932774"/>
    <lineage>
        <taxon>Bacteria</taxon>
        <taxon>Pseudomonadati</taxon>
        <taxon>Bacteroidota</taxon>
        <taxon>Sphingobacteriia</taxon>
        <taxon>Sphingobacteriales</taxon>
        <taxon>Sphingobacteriaceae</taxon>
        <taxon>Mucilaginibacter</taxon>
    </lineage>
</organism>
<dbReference type="AlphaFoldDB" id="A0A9X1X4C2"/>
<dbReference type="NCBIfam" id="TIGR03187">
    <property type="entry name" value="DGQHR"/>
    <property type="match status" value="1"/>
</dbReference>
<protein>
    <submittedName>
        <fullName evidence="1">DGQHR domain-containing protein</fullName>
    </submittedName>
</protein>
<comment type="caution">
    <text evidence="1">The sequence shown here is derived from an EMBL/GenBank/DDBJ whole genome shotgun (WGS) entry which is preliminary data.</text>
</comment>
<dbReference type="EMBL" id="JALJEJ010000006">
    <property type="protein sequence ID" value="MCJ8210819.1"/>
    <property type="molecule type" value="Genomic_DNA"/>
</dbReference>